<reference evidence="1" key="2">
    <citation type="submission" date="2022-01" db="EMBL/GenBank/DDBJ databases">
        <authorList>
            <person name="Yamashiro T."/>
            <person name="Shiraishi A."/>
            <person name="Satake H."/>
            <person name="Nakayama K."/>
        </authorList>
    </citation>
    <scope>NUCLEOTIDE SEQUENCE</scope>
</reference>
<evidence type="ECO:0000313" key="1">
    <source>
        <dbReference type="EMBL" id="GJT11996.1"/>
    </source>
</evidence>
<protein>
    <submittedName>
        <fullName evidence="1">Uncharacterized protein</fullName>
    </submittedName>
</protein>
<evidence type="ECO:0000313" key="2">
    <source>
        <dbReference type="Proteomes" id="UP001151760"/>
    </source>
</evidence>
<keyword evidence="2" id="KW-1185">Reference proteome</keyword>
<gene>
    <name evidence="1" type="ORF">Tco_0859038</name>
</gene>
<reference evidence="1" key="1">
    <citation type="journal article" date="2022" name="Int. J. Mol. Sci.">
        <title>Draft Genome of Tanacetum Coccineum: Genomic Comparison of Closely Related Tanacetum-Family Plants.</title>
        <authorList>
            <person name="Yamashiro T."/>
            <person name="Shiraishi A."/>
            <person name="Nakayama K."/>
            <person name="Satake H."/>
        </authorList>
    </citation>
    <scope>NUCLEOTIDE SEQUENCE</scope>
</reference>
<sequence>MLNKKLKLFYWNEMKLVVSEDEHQVMGEWRFVGTYKTSWILRVSTVSTAGEKVYAAELQLLEDLLLSRG</sequence>
<dbReference type="Proteomes" id="UP001151760">
    <property type="component" value="Unassembled WGS sequence"/>
</dbReference>
<proteinExistence type="predicted"/>
<accession>A0ABQ5BBM4</accession>
<comment type="caution">
    <text evidence="1">The sequence shown here is derived from an EMBL/GenBank/DDBJ whole genome shotgun (WGS) entry which is preliminary data.</text>
</comment>
<organism evidence="1 2">
    <name type="scientific">Tanacetum coccineum</name>
    <dbReference type="NCBI Taxonomy" id="301880"/>
    <lineage>
        <taxon>Eukaryota</taxon>
        <taxon>Viridiplantae</taxon>
        <taxon>Streptophyta</taxon>
        <taxon>Embryophyta</taxon>
        <taxon>Tracheophyta</taxon>
        <taxon>Spermatophyta</taxon>
        <taxon>Magnoliopsida</taxon>
        <taxon>eudicotyledons</taxon>
        <taxon>Gunneridae</taxon>
        <taxon>Pentapetalae</taxon>
        <taxon>asterids</taxon>
        <taxon>campanulids</taxon>
        <taxon>Asterales</taxon>
        <taxon>Asteraceae</taxon>
        <taxon>Asteroideae</taxon>
        <taxon>Anthemideae</taxon>
        <taxon>Anthemidinae</taxon>
        <taxon>Tanacetum</taxon>
    </lineage>
</organism>
<dbReference type="EMBL" id="BQNB010013113">
    <property type="protein sequence ID" value="GJT11996.1"/>
    <property type="molecule type" value="Genomic_DNA"/>
</dbReference>
<name>A0ABQ5BBM4_9ASTR</name>